<evidence type="ECO:0000256" key="1">
    <source>
        <dbReference type="SAM" id="Phobius"/>
    </source>
</evidence>
<dbReference type="CDD" id="cd00143">
    <property type="entry name" value="PP2Cc"/>
    <property type="match status" value="1"/>
</dbReference>
<dbReference type="InterPro" id="IPR001932">
    <property type="entry name" value="PPM-type_phosphatase-like_dom"/>
</dbReference>
<name>A0A6J6FRR8_9ZZZZ</name>
<dbReference type="PROSITE" id="PS51746">
    <property type="entry name" value="PPM_2"/>
    <property type="match status" value="1"/>
</dbReference>
<keyword evidence="1" id="KW-0812">Transmembrane</keyword>
<accession>A0A6J6FRR8</accession>
<reference evidence="3" key="1">
    <citation type="submission" date="2020-05" db="EMBL/GenBank/DDBJ databases">
        <authorList>
            <person name="Chiriac C."/>
            <person name="Salcher M."/>
            <person name="Ghai R."/>
            <person name="Kavagutti S V."/>
        </authorList>
    </citation>
    <scope>NUCLEOTIDE SEQUENCE</scope>
</reference>
<evidence type="ECO:0000313" key="3">
    <source>
        <dbReference type="EMBL" id="CAB4591487.1"/>
    </source>
</evidence>
<feature type="domain" description="PPM-type phosphatase" evidence="2">
    <location>
        <begin position="6"/>
        <end position="240"/>
    </location>
</feature>
<dbReference type="AlphaFoldDB" id="A0A6J6FRR8"/>
<dbReference type="SMART" id="SM00331">
    <property type="entry name" value="PP2C_SIG"/>
    <property type="match status" value="1"/>
</dbReference>
<dbReference type="Pfam" id="PF13672">
    <property type="entry name" value="PP2C_2"/>
    <property type="match status" value="1"/>
</dbReference>
<dbReference type="GO" id="GO:0004722">
    <property type="term" value="F:protein serine/threonine phosphatase activity"/>
    <property type="evidence" value="ECO:0007669"/>
    <property type="project" value="InterPro"/>
</dbReference>
<dbReference type="InterPro" id="IPR015655">
    <property type="entry name" value="PP2C"/>
</dbReference>
<dbReference type="Gene3D" id="3.60.40.10">
    <property type="entry name" value="PPM-type phosphatase domain"/>
    <property type="match status" value="1"/>
</dbReference>
<dbReference type="SUPFAM" id="SSF81606">
    <property type="entry name" value="PP2C-like"/>
    <property type="match status" value="1"/>
</dbReference>
<feature type="transmembrane region" description="Helical" evidence="1">
    <location>
        <begin position="314"/>
        <end position="335"/>
    </location>
</feature>
<keyword evidence="1" id="KW-0472">Membrane</keyword>
<dbReference type="EMBL" id="CAEZUE010000055">
    <property type="protein sequence ID" value="CAB4591487.1"/>
    <property type="molecule type" value="Genomic_DNA"/>
</dbReference>
<organism evidence="3">
    <name type="scientific">freshwater metagenome</name>
    <dbReference type="NCBI Taxonomy" id="449393"/>
    <lineage>
        <taxon>unclassified sequences</taxon>
        <taxon>metagenomes</taxon>
        <taxon>ecological metagenomes</taxon>
    </lineage>
</organism>
<dbReference type="InterPro" id="IPR036457">
    <property type="entry name" value="PPM-type-like_dom_sf"/>
</dbReference>
<protein>
    <submittedName>
        <fullName evidence="3">Unannotated protein</fullName>
    </submittedName>
</protein>
<proteinExistence type="predicted"/>
<dbReference type="PANTHER" id="PTHR47992">
    <property type="entry name" value="PROTEIN PHOSPHATASE"/>
    <property type="match status" value="1"/>
</dbReference>
<sequence length="412" mass="44350">MDARVLTAAGSDVGHVRSSNQDSGYAGTHLFMVADGMGGHAGGDVASSLATQAITAVADERFPTIEDARTALVDAIRNSAQELTDAVREHPDLQGMGTTVSALIRHDSNVVIGHIGDSRVYRYRNDVLEQITADHTFVQKLVDTGRITQAEAAVHPRRNVLMRVLGDFEPNPEIDSMVVETEPGDRWLLCSDGLCGYVDDVAVARILKTHRDASVATDKLIQAALDKGAPDNVTVVLVGVNETSMSAASKPILVGAASEPLIFDAVTKRIPLLSGRFMGSAAGNALAETFATPDFLETIIAEDKNRAMVRRVRWATYLGIALTAIVGFGLYGYFWTQSQFYVGSDQDSVVIFRGVSGDVAGIPLHAVERDTDIPLANLPQYLQQAVKMTIPVENYDKALEVVNRIKNVSSTQ</sequence>
<dbReference type="NCBIfam" id="NF033484">
    <property type="entry name" value="Stp1_PP2C_phos"/>
    <property type="match status" value="1"/>
</dbReference>
<evidence type="ECO:0000259" key="2">
    <source>
        <dbReference type="PROSITE" id="PS51746"/>
    </source>
</evidence>
<dbReference type="SMART" id="SM00332">
    <property type="entry name" value="PP2Cc"/>
    <property type="match status" value="1"/>
</dbReference>
<gene>
    <name evidence="3" type="ORF">UFOPK1788_00550</name>
</gene>
<keyword evidence="1" id="KW-1133">Transmembrane helix</keyword>